<dbReference type="AlphaFoldDB" id="A0AAX6M8F3"/>
<dbReference type="InterPro" id="IPR002765">
    <property type="entry name" value="UPF0145_YbjQ-like"/>
</dbReference>
<dbReference type="SUPFAM" id="SSF117782">
    <property type="entry name" value="YbjQ-like"/>
    <property type="match status" value="1"/>
</dbReference>
<reference evidence="3 4" key="1">
    <citation type="journal article" date="2024" name="Front Chem Biol">
        <title>Unveiling the potential of Daldinia eschscholtzii MFLUCC 19-0629 through bioactivity and bioinformatics studies for enhanced sustainable agriculture production.</title>
        <authorList>
            <person name="Brooks S."/>
            <person name="Weaver J.A."/>
            <person name="Klomchit A."/>
            <person name="Alharthi S.A."/>
            <person name="Onlamun T."/>
            <person name="Nurani R."/>
            <person name="Vong T.K."/>
            <person name="Alberti F."/>
            <person name="Greco C."/>
        </authorList>
    </citation>
    <scope>NUCLEOTIDE SEQUENCE [LARGE SCALE GENOMIC DNA]</scope>
    <source>
        <strain evidence="3">MFLUCC 19-0629</strain>
    </source>
</reference>
<feature type="compositionally biased region" description="Low complexity" evidence="2">
    <location>
        <begin position="12"/>
        <end position="37"/>
    </location>
</feature>
<dbReference type="PANTHER" id="PTHR34068">
    <property type="entry name" value="UPF0145 PROTEIN YBJQ"/>
    <property type="match status" value="1"/>
</dbReference>
<dbReference type="PANTHER" id="PTHR34068:SF2">
    <property type="entry name" value="UPF0145 PROTEIN SCO3412"/>
    <property type="match status" value="1"/>
</dbReference>
<feature type="region of interest" description="Disordered" evidence="2">
    <location>
        <begin position="1"/>
        <end position="50"/>
    </location>
</feature>
<evidence type="ECO:0000256" key="1">
    <source>
        <dbReference type="ARBA" id="ARBA00010751"/>
    </source>
</evidence>
<protein>
    <recommendedName>
        <fullName evidence="5">DUF74-domain-containing protein</fullName>
    </recommendedName>
</protein>
<keyword evidence="4" id="KW-1185">Reference proteome</keyword>
<dbReference type="EMBL" id="JBANMG010000009">
    <property type="protein sequence ID" value="KAK6948925.1"/>
    <property type="molecule type" value="Genomic_DNA"/>
</dbReference>
<evidence type="ECO:0008006" key="5">
    <source>
        <dbReference type="Google" id="ProtNLM"/>
    </source>
</evidence>
<dbReference type="Pfam" id="PF01906">
    <property type="entry name" value="YbjQ_1"/>
    <property type="match status" value="1"/>
</dbReference>
<dbReference type="Proteomes" id="UP001369815">
    <property type="component" value="Unassembled WGS sequence"/>
</dbReference>
<accession>A0AAX6M8F3</accession>
<gene>
    <name evidence="3" type="ORF">Daesc_008997</name>
</gene>
<proteinExistence type="inferred from homology"/>
<evidence type="ECO:0000256" key="2">
    <source>
        <dbReference type="SAM" id="MobiDB-lite"/>
    </source>
</evidence>
<dbReference type="Gene3D" id="3.30.110.70">
    <property type="entry name" value="Hypothetical protein apc22750. Chain B"/>
    <property type="match status" value="1"/>
</dbReference>
<name>A0AAX6M8F3_9PEZI</name>
<dbReference type="InterPro" id="IPR035439">
    <property type="entry name" value="UPF0145_dom_sf"/>
</dbReference>
<evidence type="ECO:0000313" key="3">
    <source>
        <dbReference type="EMBL" id="KAK6948925.1"/>
    </source>
</evidence>
<comment type="similarity">
    <text evidence="1">Belongs to the UPF0145 family.</text>
</comment>
<evidence type="ECO:0000313" key="4">
    <source>
        <dbReference type="Proteomes" id="UP001369815"/>
    </source>
</evidence>
<sequence length="165" mass="17041">MLTNRRSTLMIPPNGAAGRGSSSAAAPTATPTLSSAKPESEPHCTAPSILTSTTPSVPGYRVARVLGAVYGSTTYALKDTKALLKKAAAAAAGAGGEVRGLTHITYNARDQAMERMARDCVARGANAVVGLGFEEKEVLGCFVQVSVSGTAVFVEKQQQLENPFS</sequence>
<organism evidence="3 4">
    <name type="scientific">Daldinia eschscholtzii</name>
    <dbReference type="NCBI Taxonomy" id="292717"/>
    <lineage>
        <taxon>Eukaryota</taxon>
        <taxon>Fungi</taxon>
        <taxon>Dikarya</taxon>
        <taxon>Ascomycota</taxon>
        <taxon>Pezizomycotina</taxon>
        <taxon>Sordariomycetes</taxon>
        <taxon>Xylariomycetidae</taxon>
        <taxon>Xylariales</taxon>
        <taxon>Hypoxylaceae</taxon>
        <taxon>Daldinia</taxon>
    </lineage>
</organism>
<comment type="caution">
    <text evidence="3">The sequence shown here is derived from an EMBL/GenBank/DDBJ whole genome shotgun (WGS) entry which is preliminary data.</text>
</comment>